<sequence length="152" mass="16181">MKVETKLKEMGIELPEMAAPKGSYIPVSRTGNLLFLSGQLPTQNNALIYEGHVGSDVTLEQAQEAARLCMINALAAIKATIGDLDQIKKIVKVQSFVNSAPGFVSQHVVTNGASDFLGEALGEKGKHARTAVAVPELPLGSPIEIEMIVEVE</sequence>
<dbReference type="Proteomes" id="UP000308836">
    <property type="component" value="Unassembled WGS sequence"/>
</dbReference>
<evidence type="ECO:0000313" key="2">
    <source>
        <dbReference type="Proteomes" id="UP000308836"/>
    </source>
</evidence>
<accession>A0AC61RD79</accession>
<protein>
    <submittedName>
        <fullName evidence="1">RidA family protein</fullName>
    </submittedName>
</protein>
<evidence type="ECO:0000313" key="1">
    <source>
        <dbReference type="EMBL" id="TGY67161.1"/>
    </source>
</evidence>
<proteinExistence type="predicted"/>
<keyword evidence="2" id="KW-1185">Reference proteome</keyword>
<reference evidence="1" key="1">
    <citation type="submission" date="2019-04" db="EMBL/GenBank/DDBJ databases">
        <title>Microbes associate with the intestines of laboratory mice.</title>
        <authorList>
            <person name="Navarre W."/>
            <person name="Wong E."/>
            <person name="Huang K."/>
            <person name="Tropini C."/>
            <person name="Ng K."/>
            <person name="Yu B."/>
        </authorList>
    </citation>
    <scope>NUCLEOTIDE SEQUENCE</scope>
    <source>
        <strain evidence="1">NM09_H32</strain>
    </source>
</reference>
<organism evidence="1 2">
    <name type="scientific">Dubosiella muris</name>
    <dbReference type="NCBI Taxonomy" id="3038133"/>
    <lineage>
        <taxon>Bacteria</taxon>
        <taxon>Bacillati</taxon>
        <taxon>Bacillota</taxon>
        <taxon>Erysipelotrichia</taxon>
        <taxon>Erysipelotrichales</taxon>
        <taxon>Erysipelotrichaceae</taxon>
        <taxon>Dubosiella</taxon>
    </lineage>
</organism>
<comment type="caution">
    <text evidence="1">The sequence shown here is derived from an EMBL/GenBank/DDBJ whole genome shotgun (WGS) entry which is preliminary data.</text>
</comment>
<dbReference type="EMBL" id="SRYG01000002">
    <property type="protein sequence ID" value="TGY67161.1"/>
    <property type="molecule type" value="Genomic_DNA"/>
</dbReference>
<name>A0AC61RD79_9FIRM</name>
<gene>
    <name evidence="1" type="ORF">E5336_01325</name>
</gene>